<feature type="domain" description="Aminotransferase class I/classII large" evidence="9">
    <location>
        <begin position="25"/>
        <end position="347"/>
    </location>
</feature>
<feature type="modified residue" description="N6-(pyridoxal phosphate)lysine" evidence="8">
    <location>
        <position position="210"/>
    </location>
</feature>
<dbReference type="PROSITE" id="PS00599">
    <property type="entry name" value="AA_TRANSFER_CLASS_2"/>
    <property type="match status" value="1"/>
</dbReference>
<evidence type="ECO:0000256" key="4">
    <source>
        <dbReference type="ARBA" id="ARBA00022576"/>
    </source>
</evidence>
<dbReference type="InterPro" id="IPR050106">
    <property type="entry name" value="HistidinolP_aminotransfase"/>
</dbReference>
<comment type="cofactor">
    <cofactor evidence="1 8">
        <name>pyridoxal 5'-phosphate</name>
        <dbReference type="ChEBI" id="CHEBI:597326"/>
    </cofactor>
</comment>
<dbReference type="GO" id="GO:0030170">
    <property type="term" value="F:pyridoxal phosphate binding"/>
    <property type="evidence" value="ECO:0007669"/>
    <property type="project" value="InterPro"/>
</dbReference>
<dbReference type="SUPFAM" id="SSF53383">
    <property type="entry name" value="PLP-dependent transferases"/>
    <property type="match status" value="1"/>
</dbReference>
<comment type="catalytic activity">
    <reaction evidence="7 8">
        <text>L-histidinol phosphate + 2-oxoglutarate = 3-(imidazol-4-yl)-2-oxopropyl phosphate + L-glutamate</text>
        <dbReference type="Rhea" id="RHEA:23744"/>
        <dbReference type="ChEBI" id="CHEBI:16810"/>
        <dbReference type="ChEBI" id="CHEBI:29985"/>
        <dbReference type="ChEBI" id="CHEBI:57766"/>
        <dbReference type="ChEBI" id="CHEBI:57980"/>
        <dbReference type="EC" id="2.6.1.9"/>
    </reaction>
</comment>
<evidence type="ECO:0000256" key="8">
    <source>
        <dbReference type="HAMAP-Rule" id="MF_01023"/>
    </source>
</evidence>
<accession>A0A9D1YA81</accession>
<evidence type="ECO:0000256" key="3">
    <source>
        <dbReference type="ARBA" id="ARBA00011738"/>
    </source>
</evidence>
<evidence type="ECO:0000256" key="2">
    <source>
        <dbReference type="ARBA" id="ARBA00005011"/>
    </source>
</evidence>
<proteinExistence type="inferred from homology"/>
<dbReference type="GO" id="GO:0004400">
    <property type="term" value="F:histidinol-phosphate transaminase activity"/>
    <property type="evidence" value="ECO:0007669"/>
    <property type="project" value="UniProtKB-UniRule"/>
</dbReference>
<keyword evidence="8" id="KW-0368">Histidine biosynthesis</keyword>
<comment type="similarity">
    <text evidence="8">Belongs to the class-II pyridoxal-phosphate-dependent aminotransferase family. Histidinol-phosphate aminotransferase subfamily.</text>
</comment>
<keyword evidence="8" id="KW-0028">Amino-acid biosynthesis</keyword>
<dbReference type="InterPro" id="IPR001917">
    <property type="entry name" value="Aminotrans_II_pyridoxalP_BS"/>
</dbReference>
<dbReference type="GO" id="GO:0000105">
    <property type="term" value="P:L-histidine biosynthetic process"/>
    <property type="evidence" value="ECO:0007669"/>
    <property type="project" value="UniProtKB-UniRule"/>
</dbReference>
<comment type="subunit">
    <text evidence="3 8">Homodimer.</text>
</comment>
<keyword evidence="6 8" id="KW-0663">Pyridoxal phosphate</keyword>
<dbReference type="CDD" id="cd00609">
    <property type="entry name" value="AAT_like"/>
    <property type="match status" value="1"/>
</dbReference>
<dbReference type="PANTHER" id="PTHR43643:SF3">
    <property type="entry name" value="HISTIDINOL-PHOSPHATE AMINOTRANSFERASE"/>
    <property type="match status" value="1"/>
</dbReference>
<evidence type="ECO:0000259" key="9">
    <source>
        <dbReference type="Pfam" id="PF00155"/>
    </source>
</evidence>
<evidence type="ECO:0000256" key="5">
    <source>
        <dbReference type="ARBA" id="ARBA00022679"/>
    </source>
</evidence>
<evidence type="ECO:0000256" key="1">
    <source>
        <dbReference type="ARBA" id="ARBA00001933"/>
    </source>
</evidence>
<dbReference type="Gene3D" id="3.90.1150.10">
    <property type="entry name" value="Aspartate Aminotransferase, domain 1"/>
    <property type="match status" value="1"/>
</dbReference>
<dbReference type="NCBIfam" id="TIGR01141">
    <property type="entry name" value="hisC"/>
    <property type="match status" value="1"/>
</dbReference>
<dbReference type="AlphaFoldDB" id="A0A9D1YA81"/>
<protein>
    <recommendedName>
        <fullName evidence="8">Histidinol-phosphate aminotransferase</fullName>
        <ecNumber evidence="8">2.6.1.9</ecNumber>
    </recommendedName>
    <alternativeName>
        <fullName evidence="8">Imidazole acetol-phosphate transaminase</fullName>
    </alternativeName>
</protein>
<dbReference type="Pfam" id="PF00155">
    <property type="entry name" value="Aminotran_1_2"/>
    <property type="match status" value="1"/>
</dbReference>
<dbReference type="InterPro" id="IPR004839">
    <property type="entry name" value="Aminotransferase_I/II_large"/>
</dbReference>
<dbReference type="InterPro" id="IPR015424">
    <property type="entry name" value="PyrdxlP-dep_Trfase"/>
</dbReference>
<comment type="pathway">
    <text evidence="2 8">Amino-acid biosynthesis; L-histidine biosynthesis; L-histidine from 5-phospho-alpha-D-ribose 1-diphosphate: step 7/9.</text>
</comment>
<keyword evidence="5 8" id="KW-0808">Transferase</keyword>
<evidence type="ECO:0000313" key="10">
    <source>
        <dbReference type="EMBL" id="HIY21912.1"/>
    </source>
</evidence>
<dbReference type="PANTHER" id="PTHR43643">
    <property type="entry name" value="HISTIDINOL-PHOSPHATE AMINOTRANSFERASE 2"/>
    <property type="match status" value="1"/>
</dbReference>
<reference evidence="10" key="2">
    <citation type="submission" date="2021-04" db="EMBL/GenBank/DDBJ databases">
        <authorList>
            <person name="Gilroy R."/>
        </authorList>
    </citation>
    <scope>NUCLEOTIDE SEQUENCE</scope>
    <source>
        <strain evidence="10">ChiBcec16_6824</strain>
    </source>
</reference>
<dbReference type="InterPro" id="IPR005861">
    <property type="entry name" value="HisP_aminotrans"/>
</dbReference>
<evidence type="ECO:0000256" key="7">
    <source>
        <dbReference type="ARBA" id="ARBA00047481"/>
    </source>
</evidence>
<keyword evidence="4 8" id="KW-0032">Aminotransferase</keyword>
<comment type="caution">
    <text evidence="10">The sequence shown here is derived from an EMBL/GenBank/DDBJ whole genome shotgun (WGS) entry which is preliminary data.</text>
</comment>
<dbReference type="EMBL" id="DXDX01000153">
    <property type="protein sequence ID" value="HIY21912.1"/>
    <property type="molecule type" value="Genomic_DNA"/>
</dbReference>
<name>A0A9D1YA81_9FIRM</name>
<dbReference type="InterPro" id="IPR015422">
    <property type="entry name" value="PyrdxlP-dep_Trfase_small"/>
</dbReference>
<dbReference type="HAMAP" id="MF_01023">
    <property type="entry name" value="HisC_aminotrans_2"/>
    <property type="match status" value="1"/>
</dbReference>
<evidence type="ECO:0000256" key="6">
    <source>
        <dbReference type="ARBA" id="ARBA00022898"/>
    </source>
</evidence>
<organism evidence="10 11">
    <name type="scientific">Candidatus Flavonifractor merdigallinarum</name>
    <dbReference type="NCBI Taxonomy" id="2838589"/>
    <lineage>
        <taxon>Bacteria</taxon>
        <taxon>Bacillati</taxon>
        <taxon>Bacillota</taxon>
        <taxon>Clostridia</taxon>
        <taxon>Eubacteriales</taxon>
        <taxon>Oscillospiraceae</taxon>
        <taxon>Flavonifractor</taxon>
    </lineage>
</organism>
<gene>
    <name evidence="8" type="primary">hisC</name>
    <name evidence="10" type="ORF">H9841_08445</name>
</gene>
<dbReference type="Gene3D" id="3.40.640.10">
    <property type="entry name" value="Type I PLP-dependent aspartate aminotransferase-like (Major domain)"/>
    <property type="match status" value="1"/>
</dbReference>
<reference evidence="10" key="1">
    <citation type="journal article" date="2021" name="PeerJ">
        <title>Extensive microbial diversity within the chicken gut microbiome revealed by metagenomics and culture.</title>
        <authorList>
            <person name="Gilroy R."/>
            <person name="Ravi A."/>
            <person name="Getino M."/>
            <person name="Pursley I."/>
            <person name="Horton D.L."/>
            <person name="Alikhan N.F."/>
            <person name="Baker D."/>
            <person name="Gharbi K."/>
            <person name="Hall N."/>
            <person name="Watson M."/>
            <person name="Adriaenssens E.M."/>
            <person name="Foster-Nyarko E."/>
            <person name="Jarju S."/>
            <person name="Secka A."/>
            <person name="Antonio M."/>
            <person name="Oren A."/>
            <person name="Chaudhuri R.R."/>
            <person name="La Ragione R."/>
            <person name="Hildebrand F."/>
            <person name="Pallen M.J."/>
        </authorList>
    </citation>
    <scope>NUCLEOTIDE SEQUENCE</scope>
    <source>
        <strain evidence="10">ChiBcec16_6824</strain>
    </source>
</reference>
<sequence>MKEFWSSRIRDMVPYTPGEQPRGRTFIKLNTNENPYPPAPGALEAIRAAANGDLRLYPDPEATELRRALADFHGVSPEQVFVGNGSDEILAFCFAAFFGPEQPVVFPDVTYSFYPVYAGLFQTPYREIPLRPDFTVPVEEFLGNNGGVILPNPNAPTGIALSLDEVERLCTGNPERAVVIDEAYVDFGTQTALPLLERCPNLLVVRTMSKSRALAGMRLGYAVGSPNLIAALRCVKDSFNSYTLDRVALAAAKASVEDRDYFAQTCARIAATREKTTQRLKELGFELCPSLANFLFVRFPGKSGKELLDGLREAGILVRWWGQERVCDYLRISIGTEEEMDTLVETLRQLTAQ</sequence>
<dbReference type="EC" id="2.6.1.9" evidence="8"/>
<dbReference type="InterPro" id="IPR015421">
    <property type="entry name" value="PyrdxlP-dep_Trfase_major"/>
</dbReference>
<dbReference type="Proteomes" id="UP000823868">
    <property type="component" value="Unassembled WGS sequence"/>
</dbReference>
<evidence type="ECO:0000313" key="11">
    <source>
        <dbReference type="Proteomes" id="UP000823868"/>
    </source>
</evidence>